<feature type="domain" description="Histidine kinase/HSP90-like ATPase" evidence="2">
    <location>
        <begin position="37"/>
        <end position="134"/>
    </location>
</feature>
<gene>
    <name evidence="3" type="ORF">HD596_000505</name>
</gene>
<dbReference type="RefSeq" id="WP_185067679.1">
    <property type="nucleotide sequence ID" value="NZ_JACHMB010000001.1"/>
</dbReference>
<dbReference type="EMBL" id="JACHMB010000001">
    <property type="protein sequence ID" value="MBB5773749.1"/>
    <property type="molecule type" value="Genomic_DNA"/>
</dbReference>
<keyword evidence="1" id="KW-0418">Kinase</keyword>
<evidence type="ECO:0000259" key="2">
    <source>
        <dbReference type="Pfam" id="PF13581"/>
    </source>
</evidence>
<dbReference type="InterPro" id="IPR050267">
    <property type="entry name" value="Anti-sigma-factor_SerPK"/>
</dbReference>
<dbReference type="PANTHER" id="PTHR35526">
    <property type="entry name" value="ANTI-SIGMA-F FACTOR RSBW-RELATED"/>
    <property type="match status" value="1"/>
</dbReference>
<evidence type="ECO:0000256" key="1">
    <source>
        <dbReference type="ARBA" id="ARBA00022527"/>
    </source>
</evidence>
<dbReference type="InterPro" id="IPR036890">
    <property type="entry name" value="HATPase_C_sf"/>
</dbReference>
<dbReference type="AlphaFoldDB" id="A0A7W9FY64"/>
<evidence type="ECO:0000313" key="4">
    <source>
        <dbReference type="Proteomes" id="UP000579153"/>
    </source>
</evidence>
<proteinExistence type="predicted"/>
<name>A0A7W9FY64_9ACTN</name>
<accession>A0A7W9FY64</accession>
<comment type="caution">
    <text evidence="3">The sequence shown here is derived from an EMBL/GenBank/DDBJ whole genome shotgun (WGS) entry which is preliminary data.</text>
</comment>
<keyword evidence="1" id="KW-0723">Serine/threonine-protein kinase</keyword>
<dbReference type="GO" id="GO:0004674">
    <property type="term" value="F:protein serine/threonine kinase activity"/>
    <property type="evidence" value="ECO:0007669"/>
    <property type="project" value="UniProtKB-KW"/>
</dbReference>
<dbReference type="PANTHER" id="PTHR35526:SF3">
    <property type="entry name" value="ANTI-SIGMA-F FACTOR RSBW"/>
    <property type="match status" value="1"/>
</dbReference>
<dbReference type="CDD" id="cd16936">
    <property type="entry name" value="HATPase_RsbW-like"/>
    <property type="match status" value="1"/>
</dbReference>
<organism evidence="3 4">
    <name type="scientific">Nonomuraea jabiensis</name>
    <dbReference type="NCBI Taxonomy" id="882448"/>
    <lineage>
        <taxon>Bacteria</taxon>
        <taxon>Bacillati</taxon>
        <taxon>Actinomycetota</taxon>
        <taxon>Actinomycetes</taxon>
        <taxon>Streptosporangiales</taxon>
        <taxon>Streptosporangiaceae</taxon>
        <taxon>Nonomuraea</taxon>
    </lineage>
</organism>
<dbReference type="InterPro" id="IPR003594">
    <property type="entry name" value="HATPase_dom"/>
</dbReference>
<sequence length="205" mass="21672">MPTETAPVPVQESRPPTAMMLISQITLPRNARAPRHGRHVLTQWIGKDDPLLPSLLQVASELLTNAVIHPAHGLGRESVVVRVSRGRPFLLLEVIDPGTLDMSPLPQPHPPAFASETGRGLGIVAEYATAWGTYTCDAGRRNVWAVLGEDASATGHARVDGPVEPSQLPAAGIADGGWGTAGCQALHGLADQPHRCVGRDIAHGQ</sequence>
<evidence type="ECO:0000313" key="3">
    <source>
        <dbReference type="EMBL" id="MBB5773749.1"/>
    </source>
</evidence>
<dbReference type="Gene3D" id="3.30.565.10">
    <property type="entry name" value="Histidine kinase-like ATPase, C-terminal domain"/>
    <property type="match status" value="1"/>
</dbReference>
<protein>
    <submittedName>
        <fullName evidence="3">Anti-sigma regulatory factor (Ser/Thr protein kinase)</fullName>
    </submittedName>
</protein>
<reference evidence="3 4" key="1">
    <citation type="submission" date="2020-08" db="EMBL/GenBank/DDBJ databases">
        <title>Sequencing the genomes of 1000 actinobacteria strains.</title>
        <authorList>
            <person name="Klenk H.-P."/>
        </authorList>
    </citation>
    <scope>NUCLEOTIDE SEQUENCE [LARGE SCALE GENOMIC DNA]</scope>
    <source>
        <strain evidence="3 4">DSM 45507</strain>
    </source>
</reference>
<keyword evidence="4" id="KW-1185">Reference proteome</keyword>
<dbReference type="SUPFAM" id="SSF55874">
    <property type="entry name" value="ATPase domain of HSP90 chaperone/DNA topoisomerase II/histidine kinase"/>
    <property type="match status" value="1"/>
</dbReference>
<dbReference type="Pfam" id="PF13581">
    <property type="entry name" value="HATPase_c_2"/>
    <property type="match status" value="1"/>
</dbReference>
<dbReference type="Proteomes" id="UP000579153">
    <property type="component" value="Unassembled WGS sequence"/>
</dbReference>
<keyword evidence="1" id="KW-0808">Transferase</keyword>